<dbReference type="GO" id="GO:0003746">
    <property type="term" value="F:translation elongation factor activity"/>
    <property type="evidence" value="ECO:0007669"/>
    <property type="project" value="UniProtKB-KW"/>
</dbReference>
<keyword evidence="2" id="KW-0251">Elongation factor</keyword>
<accession>A0A5C9AAB3</accession>
<evidence type="ECO:0000313" key="2">
    <source>
        <dbReference type="EMBL" id="TXS97853.1"/>
    </source>
</evidence>
<dbReference type="Proteomes" id="UP000321461">
    <property type="component" value="Unassembled WGS sequence"/>
</dbReference>
<reference evidence="2 3" key="1">
    <citation type="submission" date="2019-08" db="EMBL/GenBank/DDBJ databases">
        <title>Whole genome analysis of cultivated E. coli strains isolated from CD patients and healthy donors.</title>
        <authorList>
            <person name="Siniagina M.N."/>
            <person name="Markelova M.I."/>
            <person name="Laikov A.V."/>
            <person name="Boulygina E.A."/>
            <person name="Khusnutdinova D.R."/>
            <person name="Kharchenko A."/>
            <person name="Grigoryeva T.V."/>
        </authorList>
    </citation>
    <scope>NUCLEOTIDE SEQUENCE [LARGE SCALE GENOMIC DNA]</scope>
    <source>
        <strain evidence="2 3">3_77_5</strain>
    </source>
</reference>
<keyword evidence="2" id="KW-0648">Protein biosynthesis</keyword>
<feature type="non-terminal residue" evidence="2">
    <location>
        <position position="21"/>
    </location>
</feature>
<feature type="region of interest" description="Disordered" evidence="1">
    <location>
        <begin position="1"/>
        <end position="21"/>
    </location>
</feature>
<sequence>MRIIKQTKGINEMKTPLVTRE</sequence>
<evidence type="ECO:0000313" key="3">
    <source>
        <dbReference type="Proteomes" id="UP000321461"/>
    </source>
</evidence>
<proteinExistence type="predicted"/>
<evidence type="ECO:0000256" key="1">
    <source>
        <dbReference type="SAM" id="MobiDB-lite"/>
    </source>
</evidence>
<protein>
    <submittedName>
        <fullName evidence="2">Transcription elongation factor GreB</fullName>
    </submittedName>
</protein>
<name>A0A5C9AAB3_ECOLX</name>
<organism evidence="2 3">
    <name type="scientific">Escherichia coli</name>
    <dbReference type="NCBI Taxonomy" id="562"/>
    <lineage>
        <taxon>Bacteria</taxon>
        <taxon>Pseudomonadati</taxon>
        <taxon>Pseudomonadota</taxon>
        <taxon>Gammaproteobacteria</taxon>
        <taxon>Enterobacterales</taxon>
        <taxon>Enterobacteriaceae</taxon>
        <taxon>Escherichia</taxon>
    </lineage>
</organism>
<dbReference type="AlphaFoldDB" id="A0A5C9AAB3"/>
<comment type="caution">
    <text evidence="2">The sequence shown here is derived from an EMBL/GenBank/DDBJ whole genome shotgun (WGS) entry which is preliminary data.</text>
</comment>
<gene>
    <name evidence="2" type="primary">greB</name>
    <name evidence="2" type="ORF">FWK02_31050</name>
</gene>
<dbReference type="EMBL" id="VSBS01001804">
    <property type="protein sequence ID" value="TXS97853.1"/>
    <property type="molecule type" value="Genomic_DNA"/>
</dbReference>